<accession>A0A3A3GC57</accession>
<evidence type="ECO:0000313" key="2">
    <source>
        <dbReference type="Proteomes" id="UP000266177"/>
    </source>
</evidence>
<dbReference type="InterPro" id="IPR008978">
    <property type="entry name" value="HSP20-like_chaperone"/>
</dbReference>
<name>A0A3A3GC57_PANTH</name>
<sequence length="85" mass="9808">IVGFYFVMVKLGLKTRSSKRDLQVSVSPNQLKIEGLPENQTFVVQLPVLVKARECRASYKDGILQIKVRKNNDDMDFYNVGIRYE</sequence>
<proteinExistence type="predicted"/>
<dbReference type="Gene3D" id="2.60.40.790">
    <property type="match status" value="1"/>
</dbReference>
<gene>
    <name evidence="1" type="ORF">DQX05_27375</name>
</gene>
<organism evidence="1 2">
    <name type="scientific">Paenibacillus thiaminolyticus</name>
    <name type="common">Bacillus thiaminolyticus</name>
    <dbReference type="NCBI Taxonomy" id="49283"/>
    <lineage>
        <taxon>Bacteria</taxon>
        <taxon>Bacillati</taxon>
        <taxon>Bacillota</taxon>
        <taxon>Bacilli</taxon>
        <taxon>Bacillales</taxon>
        <taxon>Paenibacillaceae</taxon>
        <taxon>Paenibacillus</taxon>
    </lineage>
</organism>
<dbReference type="EMBL" id="QYZD01000045">
    <property type="protein sequence ID" value="RJG17853.1"/>
    <property type="molecule type" value="Genomic_DNA"/>
</dbReference>
<evidence type="ECO:0000313" key="1">
    <source>
        <dbReference type="EMBL" id="RJG17853.1"/>
    </source>
</evidence>
<dbReference type="SUPFAM" id="SSF49764">
    <property type="entry name" value="HSP20-like chaperones"/>
    <property type="match status" value="1"/>
</dbReference>
<comment type="caution">
    <text evidence="1">The sequence shown here is derived from an EMBL/GenBank/DDBJ whole genome shotgun (WGS) entry which is preliminary data.</text>
</comment>
<dbReference type="RefSeq" id="WP_220483289.1">
    <property type="nucleotide sequence ID" value="NZ_QYZD01000045.1"/>
</dbReference>
<protein>
    <submittedName>
        <fullName evidence="1">Molecular chaperone</fullName>
    </submittedName>
</protein>
<dbReference type="Proteomes" id="UP000266177">
    <property type="component" value="Unassembled WGS sequence"/>
</dbReference>
<dbReference type="AlphaFoldDB" id="A0A3A3GC57"/>
<dbReference type="CDD" id="cd00298">
    <property type="entry name" value="ACD_sHsps_p23-like"/>
    <property type="match status" value="1"/>
</dbReference>
<reference evidence="1 2" key="1">
    <citation type="submission" date="2018-09" db="EMBL/GenBank/DDBJ databases">
        <title>Paenibacillus SK2017-BO5.</title>
        <authorList>
            <person name="Piskunova J.V."/>
            <person name="Dubiley S.A."/>
            <person name="Severinov K.V."/>
        </authorList>
    </citation>
    <scope>NUCLEOTIDE SEQUENCE [LARGE SCALE GENOMIC DNA]</scope>
    <source>
        <strain evidence="1 2">BO5</strain>
    </source>
</reference>
<feature type="non-terminal residue" evidence="1">
    <location>
        <position position="1"/>
    </location>
</feature>